<sequence length="57" mass="6653">MYRDPWAKREAWRKSPIFSQRAMFRNLFPGFGLGLAAFVAYVAYDETMNAAKKDSHH</sequence>
<evidence type="ECO:0000256" key="5">
    <source>
        <dbReference type="ARBA" id="ARBA00022660"/>
    </source>
</evidence>
<evidence type="ECO:0000256" key="6">
    <source>
        <dbReference type="ARBA" id="ARBA00022692"/>
    </source>
</evidence>
<comment type="subcellular location">
    <subcellularLocation>
        <location evidence="2">Mitochondrion inner membrane</location>
        <topology evidence="2">Single-pass membrane protein</topology>
        <orientation evidence="2">Matrix side</orientation>
    </subcellularLocation>
</comment>
<reference evidence="13 14" key="1">
    <citation type="journal article" date="2018" name="Front. Microbiol.">
        <title>Prospects for Fungal Bioremediation of Acidic Radioactive Waste Sites: Characterization and Genome Sequence of Rhodotorula taiwanensis MD1149.</title>
        <authorList>
            <person name="Tkavc R."/>
            <person name="Matrosova V.Y."/>
            <person name="Grichenko O.E."/>
            <person name="Gostincar C."/>
            <person name="Volpe R.P."/>
            <person name="Klimenkova P."/>
            <person name="Gaidamakova E.K."/>
            <person name="Zhou C.E."/>
            <person name="Stewart B.J."/>
            <person name="Lyman M.G."/>
            <person name="Malfatti S.A."/>
            <person name="Rubinfeld B."/>
            <person name="Courtot M."/>
            <person name="Singh J."/>
            <person name="Dalgard C.L."/>
            <person name="Hamilton T."/>
            <person name="Frey K.G."/>
            <person name="Gunde-Cimerman N."/>
            <person name="Dugan L."/>
            <person name="Daly M.J."/>
        </authorList>
    </citation>
    <scope>NUCLEOTIDE SEQUENCE [LARGE SCALE GENOMIC DNA]</scope>
    <source>
        <strain evidence="13 14">MD1149</strain>
    </source>
</reference>
<evidence type="ECO:0000256" key="2">
    <source>
        <dbReference type="ARBA" id="ARBA00004298"/>
    </source>
</evidence>
<evidence type="ECO:0000256" key="1">
    <source>
        <dbReference type="ARBA" id="ARBA00003195"/>
    </source>
</evidence>
<evidence type="ECO:0000256" key="12">
    <source>
        <dbReference type="SAM" id="Phobius"/>
    </source>
</evidence>
<dbReference type="GO" id="GO:0022900">
    <property type="term" value="P:electron transport chain"/>
    <property type="evidence" value="ECO:0007669"/>
    <property type="project" value="InterPro"/>
</dbReference>
<evidence type="ECO:0000256" key="9">
    <source>
        <dbReference type="ARBA" id="ARBA00022989"/>
    </source>
</evidence>
<evidence type="ECO:0000256" key="8">
    <source>
        <dbReference type="ARBA" id="ARBA00022982"/>
    </source>
</evidence>
<keyword evidence="4" id="KW-0813">Transport</keyword>
<evidence type="ECO:0000256" key="11">
    <source>
        <dbReference type="ARBA" id="ARBA00023136"/>
    </source>
</evidence>
<dbReference type="OrthoDB" id="521512at2759"/>
<evidence type="ECO:0000256" key="4">
    <source>
        <dbReference type="ARBA" id="ARBA00022448"/>
    </source>
</evidence>
<evidence type="ECO:0000313" key="13">
    <source>
        <dbReference type="EMBL" id="POY75580.1"/>
    </source>
</evidence>
<dbReference type="AlphaFoldDB" id="A0A2S5BFP2"/>
<dbReference type="STRING" id="741276.A0A2S5BFP2"/>
<dbReference type="Pfam" id="PF08122">
    <property type="entry name" value="NDUF_B12"/>
    <property type="match status" value="1"/>
</dbReference>
<comment type="similarity">
    <text evidence="3">Belongs to the complex I NDUFB3 subunit family.</text>
</comment>
<keyword evidence="10" id="KW-0496">Mitochondrion</keyword>
<evidence type="ECO:0000256" key="3">
    <source>
        <dbReference type="ARBA" id="ARBA00005667"/>
    </source>
</evidence>
<keyword evidence="11 12" id="KW-0472">Membrane</keyword>
<dbReference type="EMBL" id="PJQD01000013">
    <property type="protein sequence ID" value="POY75580.1"/>
    <property type="molecule type" value="Genomic_DNA"/>
</dbReference>
<comment type="function">
    <text evidence="1">Accessory subunit of the mitochondrial membrane respiratory chain NADH dehydrogenase (Complex I), that is believed not to be involved in catalysis. Complex I functions in the transfer of electrons from NADH to the respiratory chain. The immediate electron acceptor for the enzyme is believed to be ubiquinone.</text>
</comment>
<dbReference type="PANTHER" id="PTHR15082:SF2">
    <property type="entry name" value="NADH DEHYDROGENASE [UBIQUINONE] 1 BETA SUBCOMPLEX SUBUNIT 3"/>
    <property type="match status" value="1"/>
</dbReference>
<accession>A0A2S5BFP2</accession>
<keyword evidence="7" id="KW-0999">Mitochondrion inner membrane</keyword>
<dbReference type="PANTHER" id="PTHR15082">
    <property type="entry name" value="NADH-UBIQUINONE OXIDOREDUCTASE B12 SUBUNIT"/>
    <property type="match status" value="1"/>
</dbReference>
<keyword evidence="5" id="KW-0679">Respiratory chain</keyword>
<evidence type="ECO:0000256" key="10">
    <source>
        <dbReference type="ARBA" id="ARBA00023128"/>
    </source>
</evidence>
<keyword evidence="14" id="KW-1185">Reference proteome</keyword>
<gene>
    <name evidence="13" type="ORF">BMF94_1202</name>
</gene>
<name>A0A2S5BFP2_9BASI</name>
<organism evidence="13 14">
    <name type="scientific">Rhodotorula taiwanensis</name>
    <dbReference type="NCBI Taxonomy" id="741276"/>
    <lineage>
        <taxon>Eukaryota</taxon>
        <taxon>Fungi</taxon>
        <taxon>Dikarya</taxon>
        <taxon>Basidiomycota</taxon>
        <taxon>Pucciniomycotina</taxon>
        <taxon>Microbotryomycetes</taxon>
        <taxon>Sporidiobolales</taxon>
        <taxon>Sporidiobolaceae</taxon>
        <taxon>Rhodotorula</taxon>
    </lineage>
</organism>
<dbReference type="GO" id="GO:0032981">
    <property type="term" value="P:mitochondrial respiratory chain complex I assembly"/>
    <property type="evidence" value="ECO:0007669"/>
    <property type="project" value="TreeGrafter"/>
</dbReference>
<dbReference type="Proteomes" id="UP000237144">
    <property type="component" value="Unassembled WGS sequence"/>
</dbReference>
<keyword evidence="6 12" id="KW-0812">Transmembrane</keyword>
<protein>
    <submittedName>
        <fullName evidence="13">Uncharacterized protein</fullName>
    </submittedName>
</protein>
<evidence type="ECO:0000256" key="7">
    <source>
        <dbReference type="ARBA" id="ARBA00022792"/>
    </source>
</evidence>
<comment type="caution">
    <text evidence="13">The sequence shown here is derived from an EMBL/GenBank/DDBJ whole genome shotgun (WGS) entry which is preliminary data.</text>
</comment>
<dbReference type="InterPro" id="IPR012576">
    <property type="entry name" value="NDUFB3"/>
</dbReference>
<evidence type="ECO:0000313" key="14">
    <source>
        <dbReference type="Proteomes" id="UP000237144"/>
    </source>
</evidence>
<keyword evidence="8" id="KW-0249">Electron transport</keyword>
<dbReference type="GO" id="GO:0005743">
    <property type="term" value="C:mitochondrial inner membrane"/>
    <property type="evidence" value="ECO:0007669"/>
    <property type="project" value="UniProtKB-SubCell"/>
</dbReference>
<keyword evidence="9 12" id="KW-1133">Transmembrane helix</keyword>
<feature type="transmembrane region" description="Helical" evidence="12">
    <location>
        <begin position="23"/>
        <end position="44"/>
    </location>
</feature>
<proteinExistence type="inferred from homology"/>